<dbReference type="NCBIfam" id="NF047687">
    <property type="entry name" value="LIC10173_fam"/>
    <property type="match status" value="1"/>
</dbReference>
<organism evidence="1 2">
    <name type="scientific">Leptospira kirschneri str. H1</name>
    <dbReference type="NCBI Taxonomy" id="1049966"/>
    <lineage>
        <taxon>Bacteria</taxon>
        <taxon>Pseudomonadati</taxon>
        <taxon>Spirochaetota</taxon>
        <taxon>Spirochaetia</taxon>
        <taxon>Leptospirales</taxon>
        <taxon>Leptospiraceae</taxon>
        <taxon>Leptospira</taxon>
    </lineage>
</organism>
<protein>
    <submittedName>
        <fullName evidence="1">Uncharacterized protein</fullName>
    </submittedName>
</protein>
<proteinExistence type="predicted"/>
<evidence type="ECO:0000313" key="1">
    <source>
        <dbReference type="EMBL" id="EKO17542.1"/>
    </source>
</evidence>
<reference evidence="1 2" key="1">
    <citation type="submission" date="2012-10" db="EMBL/GenBank/DDBJ databases">
        <authorList>
            <person name="Harkins D.M."/>
            <person name="Durkin A.S."/>
            <person name="Brinkac L.M."/>
            <person name="Selengut J.D."/>
            <person name="Sanka R."/>
            <person name="DePew J."/>
            <person name="Purushe J."/>
            <person name="Peacock S.J."/>
            <person name="Thaipadungpanit J."/>
            <person name="Wuthiekanun V.W."/>
            <person name="Day N.P."/>
            <person name="Vinetz J.M."/>
            <person name="Sutton G.G."/>
            <person name="Nelson W.C."/>
            <person name="Fouts D.E."/>
        </authorList>
    </citation>
    <scope>NUCLEOTIDE SEQUENCE [LARGE SCALE GENOMIC DNA]</scope>
    <source>
        <strain evidence="1 2">H1</strain>
    </source>
</reference>
<evidence type="ECO:0000313" key="2">
    <source>
        <dbReference type="Proteomes" id="UP000006253"/>
    </source>
</evidence>
<dbReference type="Proteomes" id="UP000006253">
    <property type="component" value="Unassembled WGS sequence"/>
</dbReference>
<sequence length="204" mass="23280">MRISHLDYLKSLILSIKTPPESPSTDPIPLFSEDRIFQSAPDTNDYPDLFPFCIIFQSPLVSVMDGRRFQRLDSEFVNGVKNIRFLKRHYIQEFKYIINFWMENPLKDIPSSGHLGSGSLGIFDQILIFLSNQRKFTTPRGVTVEVKPGVFSIIADPSENLGFYKLTTEIFFNDGLFETESVPTLAQGTFQIEEPTEIGTSEEQ</sequence>
<comment type="caution">
    <text evidence="1">The sequence shown here is derived from an EMBL/GenBank/DDBJ whole genome shotgun (WGS) entry which is preliminary data.</text>
</comment>
<gene>
    <name evidence="1" type="ORF">LEP1GSC081_0555</name>
</gene>
<name>A0A0E2BJQ6_9LEPT</name>
<dbReference type="RefSeq" id="WP_004764197.1">
    <property type="nucleotide sequence ID" value="NZ_AHMY02000010.1"/>
</dbReference>
<dbReference type="AlphaFoldDB" id="A0A0E2BJQ6"/>
<dbReference type="EMBL" id="AHMY02000010">
    <property type="protein sequence ID" value="EKO17542.1"/>
    <property type="molecule type" value="Genomic_DNA"/>
</dbReference>
<accession>A0A0E2BJQ6</accession>